<gene>
    <name evidence="2" type="ORF">G2W53_025465</name>
</gene>
<dbReference type="EMBL" id="JAAIUW010000008">
    <property type="protein sequence ID" value="KAF7820010.1"/>
    <property type="molecule type" value="Genomic_DNA"/>
</dbReference>
<keyword evidence="3" id="KW-1185">Reference proteome</keyword>
<sequence>MDAELELHHRRPRIGLELHPPQWTQSFQHRRRRNLPSFRLRHRRCHRPPQNRRL</sequence>
<evidence type="ECO:0000313" key="3">
    <source>
        <dbReference type="Proteomes" id="UP000634136"/>
    </source>
</evidence>
<reference evidence="2" key="1">
    <citation type="submission" date="2020-09" db="EMBL/GenBank/DDBJ databases">
        <title>Genome-Enabled Discovery of Anthraquinone Biosynthesis in Senna tora.</title>
        <authorList>
            <person name="Kang S.-H."/>
            <person name="Pandey R.P."/>
            <person name="Lee C.-M."/>
            <person name="Sim J.-S."/>
            <person name="Jeong J.-T."/>
            <person name="Choi B.-S."/>
            <person name="Jung M."/>
            <person name="Ginzburg D."/>
            <person name="Zhao K."/>
            <person name="Won S.Y."/>
            <person name="Oh T.-J."/>
            <person name="Yu Y."/>
            <person name="Kim N.-H."/>
            <person name="Lee O.R."/>
            <person name="Lee T.-H."/>
            <person name="Bashyal P."/>
            <person name="Kim T.-S."/>
            <person name="Lee W.-H."/>
            <person name="Kawkins C."/>
            <person name="Kim C.-K."/>
            <person name="Kim J.S."/>
            <person name="Ahn B.O."/>
            <person name="Rhee S.Y."/>
            <person name="Sohng J.K."/>
        </authorList>
    </citation>
    <scope>NUCLEOTIDE SEQUENCE</scope>
    <source>
        <tissue evidence="2">Leaf</tissue>
    </source>
</reference>
<organism evidence="2 3">
    <name type="scientific">Senna tora</name>
    <dbReference type="NCBI Taxonomy" id="362788"/>
    <lineage>
        <taxon>Eukaryota</taxon>
        <taxon>Viridiplantae</taxon>
        <taxon>Streptophyta</taxon>
        <taxon>Embryophyta</taxon>
        <taxon>Tracheophyta</taxon>
        <taxon>Spermatophyta</taxon>
        <taxon>Magnoliopsida</taxon>
        <taxon>eudicotyledons</taxon>
        <taxon>Gunneridae</taxon>
        <taxon>Pentapetalae</taxon>
        <taxon>rosids</taxon>
        <taxon>fabids</taxon>
        <taxon>Fabales</taxon>
        <taxon>Fabaceae</taxon>
        <taxon>Caesalpinioideae</taxon>
        <taxon>Cassia clade</taxon>
        <taxon>Senna</taxon>
    </lineage>
</organism>
<dbReference type="Proteomes" id="UP000634136">
    <property type="component" value="Unassembled WGS sequence"/>
</dbReference>
<comment type="caution">
    <text evidence="2">The sequence shown here is derived from an EMBL/GenBank/DDBJ whole genome shotgun (WGS) entry which is preliminary data.</text>
</comment>
<name>A0A834WE80_9FABA</name>
<evidence type="ECO:0000313" key="2">
    <source>
        <dbReference type="EMBL" id="KAF7820010.1"/>
    </source>
</evidence>
<accession>A0A834WE80</accession>
<evidence type="ECO:0000256" key="1">
    <source>
        <dbReference type="SAM" id="MobiDB-lite"/>
    </source>
</evidence>
<proteinExistence type="predicted"/>
<protein>
    <submittedName>
        <fullName evidence="2">Cation/H(+) antiporter 20</fullName>
    </submittedName>
</protein>
<feature type="compositionally biased region" description="Basic residues" evidence="1">
    <location>
        <begin position="28"/>
        <end position="54"/>
    </location>
</feature>
<dbReference type="AlphaFoldDB" id="A0A834WE80"/>
<feature type="region of interest" description="Disordered" evidence="1">
    <location>
        <begin position="25"/>
        <end position="54"/>
    </location>
</feature>